<feature type="region of interest" description="Disordered" evidence="8">
    <location>
        <begin position="1"/>
        <end position="41"/>
    </location>
</feature>
<dbReference type="SUPFAM" id="SSF51120">
    <property type="entry name" value="beta-Roll"/>
    <property type="match status" value="2"/>
</dbReference>
<keyword evidence="3" id="KW-0964">Secreted</keyword>
<evidence type="ECO:0000256" key="2">
    <source>
        <dbReference type="ARBA" id="ARBA00004613"/>
    </source>
</evidence>
<evidence type="ECO:0000256" key="8">
    <source>
        <dbReference type="SAM" id="MobiDB-lite"/>
    </source>
</evidence>
<dbReference type="PROSITE" id="PS00330">
    <property type="entry name" value="HEMOLYSIN_CALCIUM"/>
    <property type="match status" value="2"/>
</dbReference>
<dbReference type="PANTHER" id="PTHR38340:SF1">
    <property type="entry name" value="S-LAYER PROTEIN"/>
    <property type="match status" value="1"/>
</dbReference>
<reference evidence="10" key="1">
    <citation type="journal article" date="2019" name="Int. J. Syst. Evol. Microbiol.">
        <title>The Global Catalogue of Microorganisms (GCM) 10K type strain sequencing project: providing services to taxonomists for standard genome sequencing and annotation.</title>
        <authorList>
            <consortium name="The Broad Institute Genomics Platform"/>
            <consortium name="The Broad Institute Genome Sequencing Center for Infectious Disease"/>
            <person name="Wu L."/>
            <person name="Ma J."/>
        </authorList>
    </citation>
    <scope>NUCLEOTIDE SEQUENCE [LARGE SCALE GENOMIC DNA]</scope>
    <source>
        <strain evidence="10">JCM 1407</strain>
    </source>
</reference>
<feature type="compositionally biased region" description="Low complexity" evidence="8">
    <location>
        <begin position="1175"/>
        <end position="1204"/>
    </location>
</feature>
<dbReference type="RefSeq" id="WP_343759966.1">
    <property type="nucleotide sequence ID" value="NZ_BAAACG010000007.1"/>
</dbReference>
<keyword evidence="5" id="KW-0677">Repeat</keyword>
<dbReference type="InterPro" id="IPR011049">
    <property type="entry name" value="Serralysin-like_metalloprot_C"/>
</dbReference>
<dbReference type="InterPro" id="IPR050557">
    <property type="entry name" value="RTX_toxin/Mannuronan_C5-epim"/>
</dbReference>
<keyword evidence="7" id="KW-0472">Membrane</keyword>
<dbReference type="EMBL" id="BAAACG010000007">
    <property type="protein sequence ID" value="GAA0736923.1"/>
    <property type="molecule type" value="Genomic_DNA"/>
</dbReference>
<sequence>MVEDFEGYQDFIASEPVGDGSSETSSNSQNSLDPENISEQQKEIRRDIIKFLESVETGQEGGQVESEDMFSALQQFRGKVHSSLEKEWINKIQDYISSEDIQVTEEQEELANEIATKLFEGFDLTEEQREYLNNLTGREMVGLGGLIWSGIYGGIEAQGQITNINPSIKAKDLFTKFYKDPVSMLAMGNIIYKAIQDFEDGVDASEVLALVSQGSVSLYSGVQFVDSFIQAKKGSTDIKSFFTALKENYWNSNISKTYSYSVNLDTMVVSDAIEGTMDVLDNKIQLGGLNGNYKSLKSGGVVNNIPDKPQVNIPDLPDAPKPKTSNFKARAMGAFAVATDLAWTASALEDVITAGADVKPSQIMNLVGAIITTAGDCIAMAGPVGQIVGTIVSGVGSLVAAAGGLADLSSDSSPAEVGRAVGNFFLSLCPLAPSIESIEKAEDMRKLRDGADNDIDRIIYSALYKIAALDATPLINLMHFVYDGEIREDARDDLMDQYGNFDNMMERYIISDSEFQNNINNAHDFLKNNAHTIHTQYLTAYLTPGQIAEIFENQIYYKNGYDIRSIQDNLKVRGEFINGGYKLEEKAGVSVLPAGANLKNIDGREVLDTVSLGYGKGNKTITDQDGNIVENPRVIDTATQLSYSYNQLEMFSEEFKRLHSVEEEYTVWVKKDGPGYPVATQRTVPETKTRLVTDPKYKRFKCWIDLVDDISGIKEVVGDKWIEVEIPDPMIPYANITQKIRIPEMRRVEAINNRVITTISDIIFPNIDTKAGDDDVILTNIERVYSDGSDSVVRVKADGGSGFDILDMSQLKEYDGQNFDFKYSVQDNNFSFIRDVQEGRAYDLSFSNFEEIRLGNIHNKINIKENSDVNSSNPQEIRILAGNSRSNEMDFSNIKGKSLYFQGTLEGSNNIKGTANDDVLTIPTLEGKSKGGFSEIYGMDGNDMIIGGDFQSSKGNKLYGGKGTDYIKGSGKNNWLYGGEGSDFLQGSDEDGTNILNGGIGDDIILSGKFGATLNGDEGNDTLIGNVGKDILNGGTGNDLLTGGDGEDTFIFSKDFGRDVIKDYQSIDKLIFDDSSEVSSIEDIEFIINEDESYLALVQDNNCIKINNWNNDINLNISIGSSSVDTNVIDTLVQNATTFDRYRDSILEEHIDLTTTGNNNPVQTQQPTISEPVVTTPTTTTTTPKSTTSTSSYSTPSYTSPSYSTQNQYTPIFSGYGYGDSYMSGDPYSGFQRI</sequence>
<organism evidence="9 10">
    <name type="scientific">Clostridium oceanicum</name>
    <dbReference type="NCBI Taxonomy" id="1543"/>
    <lineage>
        <taxon>Bacteria</taxon>
        <taxon>Bacillati</taxon>
        <taxon>Bacillota</taxon>
        <taxon>Clostridia</taxon>
        <taxon>Eubacteriales</taxon>
        <taxon>Clostridiaceae</taxon>
        <taxon>Clostridium</taxon>
    </lineage>
</organism>
<protein>
    <recommendedName>
        <fullName evidence="11">Bifunctional hemolysin/adenylate cyclase</fullName>
    </recommendedName>
</protein>
<dbReference type="PRINTS" id="PR00313">
    <property type="entry name" value="CABNDNGRPT"/>
</dbReference>
<evidence type="ECO:0008006" key="11">
    <source>
        <dbReference type="Google" id="ProtNLM"/>
    </source>
</evidence>
<gene>
    <name evidence="9" type="ORF">GCM10008906_12510</name>
</gene>
<dbReference type="InterPro" id="IPR001343">
    <property type="entry name" value="Hemolysn_Ca-bd"/>
</dbReference>
<dbReference type="Pfam" id="PF00353">
    <property type="entry name" value="HemolysinCabind"/>
    <property type="match status" value="3"/>
</dbReference>
<comment type="subcellular location">
    <subcellularLocation>
        <location evidence="1">Membrane</location>
    </subcellularLocation>
    <subcellularLocation>
        <location evidence="2">Secreted</location>
    </subcellularLocation>
</comment>
<feature type="region of interest" description="Disordered" evidence="8">
    <location>
        <begin position="1154"/>
        <end position="1204"/>
    </location>
</feature>
<dbReference type="PRINTS" id="PR01488">
    <property type="entry name" value="RTXTOXINA"/>
</dbReference>
<keyword evidence="6" id="KW-0843">Virulence</keyword>
<evidence type="ECO:0000313" key="9">
    <source>
        <dbReference type="EMBL" id="GAA0736923.1"/>
    </source>
</evidence>
<dbReference type="Proteomes" id="UP001501510">
    <property type="component" value="Unassembled WGS sequence"/>
</dbReference>
<evidence type="ECO:0000256" key="1">
    <source>
        <dbReference type="ARBA" id="ARBA00004370"/>
    </source>
</evidence>
<feature type="compositionally biased region" description="Low complexity" evidence="8">
    <location>
        <begin position="21"/>
        <end position="31"/>
    </location>
</feature>
<evidence type="ECO:0000313" key="10">
    <source>
        <dbReference type="Proteomes" id="UP001501510"/>
    </source>
</evidence>
<dbReference type="PANTHER" id="PTHR38340">
    <property type="entry name" value="S-LAYER PROTEIN"/>
    <property type="match status" value="1"/>
</dbReference>
<accession>A0ABP3UPV8</accession>
<proteinExistence type="predicted"/>
<dbReference type="InterPro" id="IPR003995">
    <property type="entry name" value="RTX_toxin_determinant-A"/>
</dbReference>
<comment type="caution">
    <text evidence="9">The sequence shown here is derived from an EMBL/GenBank/DDBJ whole genome shotgun (WGS) entry which is preliminary data.</text>
</comment>
<evidence type="ECO:0000256" key="6">
    <source>
        <dbReference type="ARBA" id="ARBA00023026"/>
    </source>
</evidence>
<dbReference type="Gene3D" id="2.150.10.10">
    <property type="entry name" value="Serralysin-like metalloprotease, C-terminal"/>
    <property type="match status" value="1"/>
</dbReference>
<evidence type="ECO:0000256" key="3">
    <source>
        <dbReference type="ARBA" id="ARBA00022525"/>
    </source>
</evidence>
<name>A0ABP3UPV8_9CLOT</name>
<evidence type="ECO:0000256" key="4">
    <source>
        <dbReference type="ARBA" id="ARBA00022656"/>
    </source>
</evidence>
<evidence type="ECO:0000256" key="7">
    <source>
        <dbReference type="ARBA" id="ARBA00023136"/>
    </source>
</evidence>
<keyword evidence="4" id="KW-0800">Toxin</keyword>
<dbReference type="InterPro" id="IPR018511">
    <property type="entry name" value="Hemolysin-typ_Ca-bd_CS"/>
</dbReference>
<evidence type="ECO:0000256" key="5">
    <source>
        <dbReference type="ARBA" id="ARBA00022737"/>
    </source>
</evidence>
<feature type="compositionally biased region" description="Polar residues" evidence="8">
    <location>
        <begin position="1154"/>
        <end position="1169"/>
    </location>
</feature>
<keyword evidence="10" id="KW-1185">Reference proteome</keyword>